<keyword evidence="2" id="KW-1185">Reference proteome</keyword>
<proteinExistence type="predicted"/>
<evidence type="ECO:0000313" key="2">
    <source>
        <dbReference type="Proteomes" id="UP001558713"/>
    </source>
</evidence>
<name>A0ABD0Z5V0_CARAN</name>
<dbReference type="SUPFAM" id="SSF54001">
    <property type="entry name" value="Cysteine proteinases"/>
    <property type="match status" value="1"/>
</dbReference>
<organism evidence="1 2">
    <name type="scientific">Cardamine amara subsp. amara</name>
    <dbReference type="NCBI Taxonomy" id="228776"/>
    <lineage>
        <taxon>Eukaryota</taxon>
        <taxon>Viridiplantae</taxon>
        <taxon>Streptophyta</taxon>
        <taxon>Embryophyta</taxon>
        <taxon>Tracheophyta</taxon>
        <taxon>Spermatophyta</taxon>
        <taxon>Magnoliopsida</taxon>
        <taxon>eudicotyledons</taxon>
        <taxon>Gunneridae</taxon>
        <taxon>Pentapetalae</taxon>
        <taxon>rosids</taxon>
        <taxon>malvids</taxon>
        <taxon>Brassicales</taxon>
        <taxon>Brassicaceae</taxon>
        <taxon>Cardamineae</taxon>
        <taxon>Cardamine</taxon>
    </lineage>
</organism>
<comment type="caution">
    <text evidence="1">The sequence shown here is derived from an EMBL/GenBank/DDBJ whole genome shotgun (WGS) entry which is preliminary data.</text>
</comment>
<protein>
    <submittedName>
        <fullName evidence="1">Protein HEAT-INDUCED TAS1 TARGET 5</fullName>
    </submittedName>
</protein>
<sequence>MALPYDPKFTMAFTIGIGPEIEKDQEHDESLSAAMVAVDLLSSARFALKLDSVYTKYSAQYLVDKAKYSQVSVKDCLELALKKGIPKAHDWPVSNPSSSYKPALVSMKGQVIEPKDMEEVCDFLIHQPVGAKLHVFSPHIDLQQNGIYCGSSGEPASYVGLRDGIIVGVEKIQGKSIATVKIWYKNKFRFLKVALSRMFSNHSRGTGPTFLLVDFCVPRLSIS</sequence>
<dbReference type="AlphaFoldDB" id="A0ABD0Z5V0"/>
<evidence type="ECO:0000313" key="1">
    <source>
        <dbReference type="EMBL" id="KAL1189863.1"/>
    </source>
</evidence>
<accession>A0ABD0Z5V0</accession>
<reference evidence="1 2" key="1">
    <citation type="submission" date="2024-04" db="EMBL/GenBank/DDBJ databases">
        <title>Genome assembly C_amara_ONT_v2.</title>
        <authorList>
            <person name="Yant L."/>
            <person name="Moore C."/>
            <person name="Slenker M."/>
        </authorList>
    </citation>
    <scope>NUCLEOTIDE SEQUENCE [LARGE SCALE GENOMIC DNA]</scope>
    <source>
        <tissue evidence="1">Leaf</tissue>
    </source>
</reference>
<dbReference type="EMBL" id="JBANAX010000886">
    <property type="protein sequence ID" value="KAL1189863.1"/>
    <property type="molecule type" value="Genomic_DNA"/>
</dbReference>
<dbReference type="InterPro" id="IPR038765">
    <property type="entry name" value="Papain-like_cys_pep_sf"/>
</dbReference>
<gene>
    <name evidence="1" type="ORF">V5N11_012478</name>
</gene>
<dbReference type="Proteomes" id="UP001558713">
    <property type="component" value="Unassembled WGS sequence"/>
</dbReference>